<evidence type="ECO:0000313" key="20">
    <source>
        <dbReference type="Proteomes" id="UP000623250"/>
    </source>
</evidence>
<evidence type="ECO:0000259" key="17">
    <source>
        <dbReference type="Pfam" id="PF00593"/>
    </source>
</evidence>
<dbReference type="Gene3D" id="2.170.130.10">
    <property type="entry name" value="TonB-dependent receptor, plug domain"/>
    <property type="match status" value="1"/>
</dbReference>
<evidence type="ECO:0000313" key="19">
    <source>
        <dbReference type="EMBL" id="MBJ7542137.1"/>
    </source>
</evidence>
<evidence type="ECO:0000256" key="5">
    <source>
        <dbReference type="ARBA" id="ARBA00022496"/>
    </source>
</evidence>
<dbReference type="PROSITE" id="PS52016">
    <property type="entry name" value="TONB_DEPENDENT_REC_3"/>
    <property type="match status" value="1"/>
</dbReference>
<comment type="caution">
    <text evidence="19">The sequence shown here is derived from an EMBL/GenBank/DDBJ whole genome shotgun (WGS) entry which is preliminary data.</text>
</comment>
<dbReference type="InterPro" id="IPR010105">
    <property type="entry name" value="TonB_sidphr_rcpt"/>
</dbReference>
<dbReference type="RefSeq" id="WP_199502246.1">
    <property type="nucleotide sequence ID" value="NZ_JAEMUK010000002.1"/>
</dbReference>
<keyword evidence="20" id="KW-1185">Reference proteome</keyword>
<evidence type="ECO:0000256" key="4">
    <source>
        <dbReference type="ARBA" id="ARBA00022452"/>
    </source>
</evidence>
<dbReference type="EMBL" id="JAEMUK010000002">
    <property type="protein sequence ID" value="MBJ7542137.1"/>
    <property type="molecule type" value="Genomic_DNA"/>
</dbReference>
<evidence type="ECO:0000256" key="9">
    <source>
        <dbReference type="ARBA" id="ARBA00023065"/>
    </source>
</evidence>
<sequence length="720" mass="79413">MDAAIVSAKAQGTGQIGEIVVEGKKKVKKPTQRQQAAQPVELPRQEPQAQEERGDGPVQGYVAQKSLTGTKTNTPLTKTPQAISVVPRQQIEDQAAKTVAEALRYTAGVFTEYRGSSNLHDEMFIRGFNYVPRYLNGLLYGSGSFGQMDPYFLERVEVIKGPASVLYGQANPGGIVNLVSKLPTGETHREVFVEFGTENRFATGFDVGGVVSPEISYRVVGVGLDTDGEVNYTEKKRVGVMPSVMWKPTENTKLVVDGMYTYEPNAGFRNFLEAKGTMYPTSYGYVPHDFYMGEPGYDKYERTQYYIGYQFEHRFDPTFTVRQSARISRIETMFNTMVESGVVDDNTFSRKAGAGPEELTQFTVDNQVQADFKTAFVKHKVLGGVDYRWSRRDYQWGYAATLSYIDWDNPVYGQPVDTAIINNTDNKTITDQVGLYLQDQIEIGRLNLLAGVRHDWASNEVTNYLKSGAKTSQDDTATTWRAGAIYNFDNGISPYVSFSQSFEPVTQAPASGQAPFKPTTGEQYEAGIKYAPPGTRMLFTAAVFDLTKQNVLTRAILTDPYTQIGEIRSRGLELEAHAELTENISAVASYSHIDMEVTDNLDSTVLGKMPARVPIDQVSLWGKYDFKDGAFNGLGLGAGVRFIGESWGNDTNTFKVPAVALFDASVSYDLSASFPNLKGTKLQVNATNISDEQYVASCASAGACFYGSGRAVTGQIKYSW</sequence>
<keyword evidence="12 19" id="KW-0675">Receptor</keyword>
<dbReference type="PANTHER" id="PTHR32552:SF68">
    <property type="entry name" value="FERRICHROME OUTER MEMBRANE TRANSPORTER_PHAGE RECEPTOR"/>
    <property type="match status" value="1"/>
</dbReference>
<feature type="region of interest" description="Disordered" evidence="16">
    <location>
        <begin position="17"/>
        <end position="58"/>
    </location>
</feature>
<dbReference type="CDD" id="cd01347">
    <property type="entry name" value="ligand_gated_channel"/>
    <property type="match status" value="1"/>
</dbReference>
<keyword evidence="10 15" id="KW-0798">TonB box</keyword>
<feature type="domain" description="TonB-dependent receptor plug" evidence="18">
    <location>
        <begin position="76"/>
        <end position="175"/>
    </location>
</feature>
<dbReference type="GO" id="GO:0009279">
    <property type="term" value="C:cell outer membrane"/>
    <property type="evidence" value="ECO:0007669"/>
    <property type="project" value="UniProtKB-SubCell"/>
</dbReference>
<protein>
    <submittedName>
        <fullName evidence="19">TonB-dependent siderophore receptor</fullName>
    </submittedName>
</protein>
<feature type="domain" description="TonB-dependent receptor-like beta-barrel" evidence="17">
    <location>
        <begin position="253"/>
        <end position="689"/>
    </location>
</feature>
<evidence type="ECO:0000256" key="15">
    <source>
        <dbReference type="RuleBase" id="RU003357"/>
    </source>
</evidence>
<evidence type="ECO:0000256" key="7">
    <source>
        <dbReference type="ARBA" id="ARBA00022729"/>
    </source>
</evidence>
<dbReference type="InterPro" id="IPR036942">
    <property type="entry name" value="Beta-barrel_TonB_sf"/>
</dbReference>
<dbReference type="NCBIfam" id="TIGR01783">
    <property type="entry name" value="TonB-siderophor"/>
    <property type="match status" value="1"/>
</dbReference>
<dbReference type="Pfam" id="PF07715">
    <property type="entry name" value="Plug"/>
    <property type="match status" value="1"/>
</dbReference>
<name>A0A8I1GFY8_9HYPH</name>
<keyword evidence="13 14" id="KW-0998">Cell outer membrane</keyword>
<dbReference type="Proteomes" id="UP000623250">
    <property type="component" value="Unassembled WGS sequence"/>
</dbReference>
<evidence type="ECO:0000256" key="1">
    <source>
        <dbReference type="ARBA" id="ARBA00004571"/>
    </source>
</evidence>
<dbReference type="AlphaFoldDB" id="A0A8I1GFY8"/>
<proteinExistence type="inferred from homology"/>
<evidence type="ECO:0000256" key="8">
    <source>
        <dbReference type="ARBA" id="ARBA00023004"/>
    </source>
</evidence>
<reference evidence="19 20" key="1">
    <citation type="submission" date="2020-12" db="EMBL/GenBank/DDBJ databases">
        <title>Revised draft genomes of Rhodomicrobium vannielii ATCC 17100 and Rhodomicrobium udaipurense JA643.</title>
        <authorList>
            <person name="Conners E.M."/>
            <person name="Davenport E.J."/>
            <person name="Bose A."/>
        </authorList>
    </citation>
    <scope>NUCLEOTIDE SEQUENCE [LARGE SCALE GENOMIC DNA]</scope>
    <source>
        <strain evidence="19 20">JA643</strain>
    </source>
</reference>
<dbReference type="GO" id="GO:0038023">
    <property type="term" value="F:signaling receptor activity"/>
    <property type="evidence" value="ECO:0007669"/>
    <property type="project" value="InterPro"/>
</dbReference>
<dbReference type="FunFam" id="2.170.130.10:FF:000001">
    <property type="entry name" value="Catecholate siderophore TonB-dependent receptor"/>
    <property type="match status" value="1"/>
</dbReference>
<dbReference type="InterPro" id="IPR039426">
    <property type="entry name" value="TonB-dep_rcpt-like"/>
</dbReference>
<gene>
    <name evidence="19" type="ORF">JDN41_01020</name>
</gene>
<keyword evidence="9" id="KW-0406">Ion transport</keyword>
<evidence type="ECO:0000256" key="10">
    <source>
        <dbReference type="ARBA" id="ARBA00023077"/>
    </source>
</evidence>
<evidence type="ECO:0000256" key="2">
    <source>
        <dbReference type="ARBA" id="ARBA00009810"/>
    </source>
</evidence>
<comment type="similarity">
    <text evidence="2 14 15">Belongs to the TonB-dependent receptor family.</text>
</comment>
<dbReference type="PANTHER" id="PTHR32552">
    <property type="entry name" value="FERRICHROME IRON RECEPTOR-RELATED"/>
    <property type="match status" value="1"/>
</dbReference>
<organism evidence="19 20">
    <name type="scientific">Rhodomicrobium udaipurense</name>
    <dbReference type="NCBI Taxonomy" id="1202716"/>
    <lineage>
        <taxon>Bacteria</taxon>
        <taxon>Pseudomonadati</taxon>
        <taxon>Pseudomonadota</taxon>
        <taxon>Alphaproteobacteria</taxon>
        <taxon>Hyphomicrobiales</taxon>
        <taxon>Hyphomicrobiaceae</taxon>
        <taxon>Rhodomicrobium</taxon>
    </lineage>
</organism>
<keyword evidence="5" id="KW-0410">Iron transport</keyword>
<keyword evidence="11 14" id="KW-0472">Membrane</keyword>
<dbReference type="SUPFAM" id="SSF56935">
    <property type="entry name" value="Porins"/>
    <property type="match status" value="1"/>
</dbReference>
<dbReference type="InterPro" id="IPR012910">
    <property type="entry name" value="Plug_dom"/>
</dbReference>
<dbReference type="InterPro" id="IPR037066">
    <property type="entry name" value="Plug_dom_sf"/>
</dbReference>
<dbReference type="Pfam" id="PF00593">
    <property type="entry name" value="TonB_dep_Rec_b-barrel"/>
    <property type="match status" value="1"/>
</dbReference>
<evidence type="ECO:0000256" key="12">
    <source>
        <dbReference type="ARBA" id="ARBA00023170"/>
    </source>
</evidence>
<evidence type="ECO:0000256" key="3">
    <source>
        <dbReference type="ARBA" id="ARBA00022448"/>
    </source>
</evidence>
<evidence type="ECO:0000256" key="13">
    <source>
        <dbReference type="ARBA" id="ARBA00023237"/>
    </source>
</evidence>
<keyword evidence="4 14" id="KW-1134">Transmembrane beta strand</keyword>
<evidence type="ECO:0000256" key="11">
    <source>
        <dbReference type="ARBA" id="ARBA00023136"/>
    </source>
</evidence>
<dbReference type="GO" id="GO:0015344">
    <property type="term" value="F:siderophore uptake transmembrane transporter activity"/>
    <property type="evidence" value="ECO:0007669"/>
    <property type="project" value="TreeGrafter"/>
</dbReference>
<evidence type="ECO:0000256" key="16">
    <source>
        <dbReference type="SAM" id="MobiDB-lite"/>
    </source>
</evidence>
<accession>A0A8I1GFY8</accession>
<dbReference type="Gene3D" id="2.40.170.20">
    <property type="entry name" value="TonB-dependent receptor, beta-barrel domain"/>
    <property type="match status" value="1"/>
</dbReference>
<evidence type="ECO:0000256" key="14">
    <source>
        <dbReference type="PROSITE-ProRule" id="PRU01360"/>
    </source>
</evidence>
<dbReference type="InterPro" id="IPR000531">
    <property type="entry name" value="Beta-barrel_TonB"/>
</dbReference>
<evidence type="ECO:0000256" key="6">
    <source>
        <dbReference type="ARBA" id="ARBA00022692"/>
    </source>
</evidence>
<comment type="subcellular location">
    <subcellularLocation>
        <location evidence="1 14">Cell outer membrane</location>
        <topology evidence="1 14">Multi-pass membrane protein</topology>
    </subcellularLocation>
</comment>
<dbReference type="GO" id="GO:0015891">
    <property type="term" value="P:siderophore transport"/>
    <property type="evidence" value="ECO:0007669"/>
    <property type="project" value="InterPro"/>
</dbReference>
<keyword evidence="3 14" id="KW-0813">Transport</keyword>
<evidence type="ECO:0000259" key="18">
    <source>
        <dbReference type="Pfam" id="PF07715"/>
    </source>
</evidence>
<keyword evidence="6 14" id="KW-0812">Transmembrane</keyword>
<keyword evidence="7" id="KW-0732">Signal</keyword>
<keyword evidence="8" id="KW-0408">Iron</keyword>